<name>A0A067L7Q5_JATCU</name>
<dbReference type="SUPFAM" id="SSF48371">
    <property type="entry name" value="ARM repeat"/>
    <property type="match status" value="1"/>
</dbReference>
<feature type="repeat" description="Pumilio" evidence="5">
    <location>
        <begin position="414"/>
        <end position="452"/>
    </location>
</feature>
<proteinExistence type="predicted"/>
<dbReference type="KEGG" id="jcu:105650844"/>
<dbReference type="PROSITE" id="PS50302">
    <property type="entry name" value="PUM"/>
    <property type="match status" value="8"/>
</dbReference>
<gene>
    <name evidence="8" type="ORF">JCGZ_16285</name>
</gene>
<sequence>MDRRKHDDLQWSSFTVENPSFTVENPSLVVENPSLMAENPSLMVENPSFMVENPSLMVENPSLMVENASLMVENPSLLVENPFLSPYLSQTLNHHHLNNLGLAPAPEQNNHHHPQNPISSPQNPNIQNLVRFYQNPRNSQNHLLLRENLHHQHQHHLTYPMAIGTSLESGLHLNPNPSLAETLDLENQYHETLETALSRMNISATHSYPSPHHHHSNSLINRGFSNQQQPLNRMRSISANLGLLRAANSTSLTDRHRALLNQSFSNNNRINLQRRSPSYDGFNYDYSTRSNVFRPSSDSVSGFDSQFRRARSVNGLEETNSSPLLSALYNRQSKNQYTLDLVKGRVVMVARDQEGCRFLQKKIEEQKAEQIEMIFLEVKDHLCDLIVDQFANYLIQKLFGICNEEQMGQLLLSLIRNEQKLLDICIHLYGTRAVQKMIEHIRTPEQTSTLISSLKNITVSLSKHQNGHHVIQQCIKCFRVDDTKCLLEEIAKSCFDIAMDKSGCCVLQKSVNQAQGEVKERLVAEITNNALVLSEHPYGNYVVQFVLDMNIPRAEANVLERLRGNFVTLSMNKYGSNVVEKCLKECNEKNASAIIEELMHSPDFLDVLQDPFGNYVVQSALIVSKGDLHHALVSLINIYYPYLHSHLHGKKVLARTRGNRNRI</sequence>
<feature type="repeat" description="Pumilio" evidence="5">
    <location>
        <begin position="377"/>
        <end position="413"/>
    </location>
</feature>
<feature type="repeat" description="Pumilio" evidence="5">
    <location>
        <begin position="489"/>
        <end position="524"/>
    </location>
</feature>
<dbReference type="GO" id="GO:0005737">
    <property type="term" value="C:cytoplasm"/>
    <property type="evidence" value="ECO:0007669"/>
    <property type="project" value="TreeGrafter"/>
</dbReference>
<evidence type="ECO:0000259" key="7">
    <source>
        <dbReference type="PROSITE" id="PS50303"/>
    </source>
</evidence>
<keyword evidence="3" id="KW-0694">RNA-binding</keyword>
<evidence type="ECO:0000256" key="5">
    <source>
        <dbReference type="PROSITE-ProRule" id="PRU00317"/>
    </source>
</evidence>
<dbReference type="PANTHER" id="PTHR12537:SF129">
    <property type="entry name" value="PUMILIO HOMOLOG 15-LIKE"/>
    <property type="match status" value="1"/>
</dbReference>
<dbReference type="OrthoDB" id="668540at2759"/>
<dbReference type="InterPro" id="IPR033133">
    <property type="entry name" value="PUM-HD"/>
</dbReference>
<dbReference type="Gene3D" id="1.25.10.10">
    <property type="entry name" value="Leucine-rich Repeat Variant"/>
    <property type="match status" value="1"/>
</dbReference>
<evidence type="ECO:0000256" key="4">
    <source>
        <dbReference type="ARBA" id="ARBA00058490"/>
    </source>
</evidence>
<dbReference type="PROSITE" id="PS50303">
    <property type="entry name" value="PUM_HD"/>
    <property type="match status" value="1"/>
</dbReference>
<protein>
    <recommendedName>
        <fullName evidence="7">PUM-HD domain-containing protein</fullName>
    </recommendedName>
</protein>
<dbReference type="AlphaFoldDB" id="A0A067L7Q5"/>
<reference evidence="8 9" key="1">
    <citation type="journal article" date="2014" name="PLoS ONE">
        <title>Global Analysis of Gene Expression Profiles in Physic Nut (Jatropha curcas L.) Seedlings Exposed to Salt Stress.</title>
        <authorList>
            <person name="Zhang L."/>
            <person name="Zhang C."/>
            <person name="Wu P."/>
            <person name="Chen Y."/>
            <person name="Li M."/>
            <person name="Jiang H."/>
            <person name="Wu G."/>
        </authorList>
    </citation>
    <scope>NUCLEOTIDE SEQUENCE [LARGE SCALE GENOMIC DNA]</scope>
    <source>
        <strain evidence="9">cv. GZQX0401</strain>
        <tissue evidence="8">Young leaves</tissue>
    </source>
</reference>
<feature type="repeat" description="Pumilio" evidence="5">
    <location>
        <begin position="340"/>
        <end position="376"/>
    </location>
</feature>
<dbReference type="InterPro" id="IPR033712">
    <property type="entry name" value="Pumilio_RNA-bd"/>
</dbReference>
<dbReference type="SMART" id="SM00025">
    <property type="entry name" value="Pumilio"/>
    <property type="match status" value="8"/>
</dbReference>
<evidence type="ECO:0000256" key="2">
    <source>
        <dbReference type="ARBA" id="ARBA00022845"/>
    </source>
</evidence>
<feature type="repeat" description="Pumilio" evidence="5">
    <location>
        <begin position="561"/>
        <end position="596"/>
    </location>
</feature>
<organism evidence="8 9">
    <name type="scientific">Jatropha curcas</name>
    <name type="common">Barbados nut</name>
    <dbReference type="NCBI Taxonomy" id="180498"/>
    <lineage>
        <taxon>Eukaryota</taxon>
        <taxon>Viridiplantae</taxon>
        <taxon>Streptophyta</taxon>
        <taxon>Embryophyta</taxon>
        <taxon>Tracheophyta</taxon>
        <taxon>Spermatophyta</taxon>
        <taxon>Magnoliopsida</taxon>
        <taxon>eudicotyledons</taxon>
        <taxon>Gunneridae</taxon>
        <taxon>Pentapetalae</taxon>
        <taxon>rosids</taxon>
        <taxon>fabids</taxon>
        <taxon>Malpighiales</taxon>
        <taxon>Euphorbiaceae</taxon>
        <taxon>Crotonoideae</taxon>
        <taxon>Jatropheae</taxon>
        <taxon>Jatropha</taxon>
    </lineage>
</organism>
<dbReference type="Proteomes" id="UP000027138">
    <property type="component" value="Unassembled WGS sequence"/>
</dbReference>
<feature type="repeat" description="Pumilio" evidence="5">
    <location>
        <begin position="453"/>
        <end position="488"/>
    </location>
</feature>
<accession>A0A067L7Q5</accession>
<feature type="region of interest" description="Disordered" evidence="6">
    <location>
        <begin position="98"/>
        <end position="125"/>
    </location>
</feature>
<dbReference type="InterPro" id="IPR016024">
    <property type="entry name" value="ARM-type_fold"/>
</dbReference>
<evidence type="ECO:0000256" key="3">
    <source>
        <dbReference type="ARBA" id="ARBA00022884"/>
    </source>
</evidence>
<dbReference type="GO" id="GO:0003729">
    <property type="term" value="F:mRNA binding"/>
    <property type="evidence" value="ECO:0007669"/>
    <property type="project" value="TreeGrafter"/>
</dbReference>
<evidence type="ECO:0000313" key="9">
    <source>
        <dbReference type="Proteomes" id="UP000027138"/>
    </source>
</evidence>
<dbReference type="GO" id="GO:0006417">
    <property type="term" value="P:regulation of translation"/>
    <property type="evidence" value="ECO:0007669"/>
    <property type="project" value="UniProtKB-KW"/>
</dbReference>
<feature type="repeat" description="Pumilio" evidence="5">
    <location>
        <begin position="525"/>
        <end position="560"/>
    </location>
</feature>
<evidence type="ECO:0000256" key="1">
    <source>
        <dbReference type="ARBA" id="ARBA00022737"/>
    </source>
</evidence>
<feature type="repeat" description="Pumilio" evidence="5">
    <location>
        <begin position="597"/>
        <end position="634"/>
    </location>
</feature>
<feature type="compositionally biased region" description="Low complexity" evidence="6">
    <location>
        <begin position="115"/>
        <end position="125"/>
    </location>
</feature>
<dbReference type="FunFam" id="1.25.10.10:FF:000237">
    <property type="entry name" value="Pumilio homolog 9"/>
    <property type="match status" value="1"/>
</dbReference>
<dbReference type="PANTHER" id="PTHR12537">
    <property type="entry name" value="RNA BINDING PROTEIN PUMILIO-RELATED"/>
    <property type="match status" value="1"/>
</dbReference>
<comment type="function">
    <text evidence="4">Sequence-specific RNA-binding protein that regulates translation and mRNA stability by binding the 3'-UTR of target mRNAs.</text>
</comment>
<dbReference type="EMBL" id="KK914251">
    <property type="protein sequence ID" value="KDP44452.1"/>
    <property type="molecule type" value="Genomic_DNA"/>
</dbReference>
<dbReference type="Pfam" id="PF00806">
    <property type="entry name" value="PUF"/>
    <property type="match status" value="8"/>
</dbReference>
<dbReference type="InterPro" id="IPR011989">
    <property type="entry name" value="ARM-like"/>
</dbReference>
<evidence type="ECO:0000256" key="6">
    <source>
        <dbReference type="SAM" id="MobiDB-lite"/>
    </source>
</evidence>
<keyword evidence="1" id="KW-0677">Repeat</keyword>
<evidence type="ECO:0000313" key="8">
    <source>
        <dbReference type="EMBL" id="KDP44452.1"/>
    </source>
</evidence>
<dbReference type="InterPro" id="IPR001313">
    <property type="entry name" value="Pumilio_RNA-bd_rpt"/>
</dbReference>
<keyword evidence="9" id="KW-1185">Reference proteome</keyword>
<feature type="domain" description="PUM-HD" evidence="7">
    <location>
        <begin position="320"/>
        <end position="660"/>
    </location>
</feature>
<keyword evidence="2" id="KW-0810">Translation regulation</keyword>
<dbReference type="CDD" id="cd07920">
    <property type="entry name" value="Pumilio"/>
    <property type="match status" value="1"/>
</dbReference>